<protein>
    <recommendedName>
        <fullName evidence="3">Ribosomal protein L7/L12 C-terminal domain-containing protein</fullName>
    </recommendedName>
</protein>
<dbReference type="AlphaFoldDB" id="A0A1X7LHE8"/>
<dbReference type="RefSeq" id="WP_170936638.1">
    <property type="nucleotide sequence ID" value="NZ_FXAZ01000005.1"/>
</dbReference>
<gene>
    <name evidence="1" type="ORF">SAMN06295960_3442</name>
</gene>
<proteinExistence type="predicted"/>
<reference evidence="1 2" key="1">
    <citation type="submission" date="2017-04" db="EMBL/GenBank/DDBJ databases">
        <authorList>
            <person name="Afonso C.L."/>
            <person name="Miller P.J."/>
            <person name="Scott M.A."/>
            <person name="Spackman E."/>
            <person name="Goraichik I."/>
            <person name="Dimitrov K.M."/>
            <person name="Suarez D.L."/>
            <person name="Swayne D.E."/>
        </authorList>
    </citation>
    <scope>NUCLEOTIDE SEQUENCE [LARGE SCALE GENOMIC DNA]</scope>
    <source>
        <strain evidence="1 2">11</strain>
    </source>
</reference>
<name>A0A1X7LHE8_9BACL</name>
<dbReference type="Proteomes" id="UP000193834">
    <property type="component" value="Unassembled WGS sequence"/>
</dbReference>
<sequence length="53" mass="6026">MDYTEIYNEKLIASVKEKLNSIGVVKTVKFLRKETGMSLIEAKKFVDAFKAEA</sequence>
<keyword evidence="2" id="KW-1185">Reference proteome</keyword>
<dbReference type="EMBL" id="FXAZ01000005">
    <property type="protein sequence ID" value="SMG53100.1"/>
    <property type="molecule type" value="Genomic_DNA"/>
</dbReference>
<evidence type="ECO:0008006" key="3">
    <source>
        <dbReference type="Google" id="ProtNLM"/>
    </source>
</evidence>
<evidence type="ECO:0000313" key="1">
    <source>
        <dbReference type="EMBL" id="SMG53100.1"/>
    </source>
</evidence>
<evidence type="ECO:0000313" key="2">
    <source>
        <dbReference type="Proteomes" id="UP000193834"/>
    </source>
</evidence>
<organism evidence="1 2">
    <name type="scientific">Paenibacillus aquistagni</name>
    <dbReference type="NCBI Taxonomy" id="1852522"/>
    <lineage>
        <taxon>Bacteria</taxon>
        <taxon>Bacillati</taxon>
        <taxon>Bacillota</taxon>
        <taxon>Bacilli</taxon>
        <taxon>Bacillales</taxon>
        <taxon>Paenibacillaceae</taxon>
        <taxon>Paenibacillus</taxon>
    </lineage>
</organism>
<accession>A0A1X7LHE8</accession>